<keyword evidence="3" id="KW-1185">Reference proteome</keyword>
<accession>A0ABS4W875</accession>
<gene>
    <name evidence="2" type="ORF">JOF46_000317</name>
</gene>
<protein>
    <submittedName>
        <fullName evidence="2">RimJ/RimL family protein N-acetyltransferase</fullName>
    </submittedName>
</protein>
<dbReference type="Pfam" id="PF13302">
    <property type="entry name" value="Acetyltransf_3"/>
    <property type="match status" value="1"/>
</dbReference>
<evidence type="ECO:0000313" key="2">
    <source>
        <dbReference type="EMBL" id="MBP2372405.1"/>
    </source>
</evidence>
<organism evidence="2 3">
    <name type="scientific">Paeniglutamicibacter psychrophenolicus</name>
    <dbReference type="NCBI Taxonomy" id="257454"/>
    <lineage>
        <taxon>Bacteria</taxon>
        <taxon>Bacillati</taxon>
        <taxon>Actinomycetota</taxon>
        <taxon>Actinomycetes</taxon>
        <taxon>Micrococcales</taxon>
        <taxon>Micrococcaceae</taxon>
        <taxon>Paeniglutamicibacter</taxon>
    </lineage>
</organism>
<evidence type="ECO:0000259" key="1">
    <source>
        <dbReference type="PROSITE" id="PS51186"/>
    </source>
</evidence>
<dbReference type="Proteomes" id="UP000766570">
    <property type="component" value="Unassembled WGS sequence"/>
</dbReference>
<dbReference type="PANTHER" id="PTHR43792">
    <property type="entry name" value="GNAT FAMILY, PUTATIVE (AFU_ORTHOLOGUE AFUA_3G00765)-RELATED-RELATED"/>
    <property type="match status" value="1"/>
</dbReference>
<dbReference type="RefSeq" id="WP_209905726.1">
    <property type="nucleotide sequence ID" value="NZ_BAAAMI010000022.1"/>
</dbReference>
<dbReference type="InterPro" id="IPR016181">
    <property type="entry name" value="Acyl_CoA_acyltransferase"/>
</dbReference>
<dbReference type="Gene3D" id="3.40.630.30">
    <property type="match status" value="1"/>
</dbReference>
<dbReference type="SUPFAM" id="SSF55729">
    <property type="entry name" value="Acyl-CoA N-acyltransferases (Nat)"/>
    <property type="match status" value="1"/>
</dbReference>
<name>A0ABS4W875_9MICC</name>
<dbReference type="InterPro" id="IPR000182">
    <property type="entry name" value="GNAT_dom"/>
</dbReference>
<comment type="caution">
    <text evidence="2">The sequence shown here is derived from an EMBL/GenBank/DDBJ whole genome shotgun (WGS) entry which is preliminary data.</text>
</comment>
<evidence type="ECO:0000313" key="3">
    <source>
        <dbReference type="Proteomes" id="UP000766570"/>
    </source>
</evidence>
<dbReference type="PANTHER" id="PTHR43792:SF13">
    <property type="entry name" value="ACETYLTRANSFERASE"/>
    <property type="match status" value="1"/>
</dbReference>
<reference evidence="2 3" key="1">
    <citation type="submission" date="2021-03" db="EMBL/GenBank/DDBJ databases">
        <title>Sequencing the genomes of 1000 actinobacteria strains.</title>
        <authorList>
            <person name="Klenk H.-P."/>
        </authorList>
    </citation>
    <scope>NUCLEOTIDE SEQUENCE [LARGE SCALE GENOMIC DNA]</scope>
    <source>
        <strain evidence="2 3">DSM 15454</strain>
    </source>
</reference>
<dbReference type="PROSITE" id="PS51186">
    <property type="entry name" value="GNAT"/>
    <property type="match status" value="1"/>
</dbReference>
<dbReference type="EMBL" id="JAGIOE010000001">
    <property type="protein sequence ID" value="MBP2372405.1"/>
    <property type="molecule type" value="Genomic_DNA"/>
</dbReference>
<sequence>MEIIEGPWVAAEHALALEQVPADVLAALAGGDLEAARGMTTLPLTGYLVAGECRGVWRRRLAQIAMNPGDAAWVTRLAVDLGSGSIVGRAGFHGPPNEDGMVEVGYAIDPDRRRRGHARAALEILLEVARAHPGVAVVRATVRPDNLASRRLLDQYGFLEVGVQWDDEDGLETILEVAAGAGA</sequence>
<dbReference type="InterPro" id="IPR051531">
    <property type="entry name" value="N-acetyltransferase"/>
</dbReference>
<feature type="domain" description="N-acetyltransferase" evidence="1">
    <location>
        <begin position="15"/>
        <end position="178"/>
    </location>
</feature>
<proteinExistence type="predicted"/>